<keyword evidence="2" id="KW-1185">Reference proteome</keyword>
<reference evidence="1" key="1">
    <citation type="journal article" date="2020" name="J Insects Food Feed">
        <title>The yellow mealworm (Tenebrio molitor) genome: a resource for the emerging insects as food and feed industry.</title>
        <authorList>
            <person name="Eriksson T."/>
            <person name="Andere A."/>
            <person name="Kelstrup H."/>
            <person name="Emery V."/>
            <person name="Picard C."/>
        </authorList>
    </citation>
    <scope>NUCLEOTIDE SEQUENCE</scope>
    <source>
        <strain evidence="1">Stoneville</strain>
        <tissue evidence="1">Whole head</tissue>
    </source>
</reference>
<name>A0A8J6HDY4_TENMO</name>
<sequence>MSKGRPDNGRFSVDRSPILPLVSIFLTALKNVRDSFVFRRSNVTIRSAGAIVRGDGTVREPFNNGASCGGGKAVGWLRNQQTVEAAGGGRGVLNYAATLGLTCRHAYHVYMWAPNVAFLLL</sequence>
<protein>
    <submittedName>
        <fullName evidence="1">Uncharacterized protein</fullName>
    </submittedName>
</protein>
<evidence type="ECO:0000313" key="1">
    <source>
        <dbReference type="EMBL" id="KAH0812761.1"/>
    </source>
</evidence>
<gene>
    <name evidence="1" type="ORF">GEV33_010030</name>
</gene>
<organism evidence="1 2">
    <name type="scientific">Tenebrio molitor</name>
    <name type="common">Yellow mealworm beetle</name>
    <dbReference type="NCBI Taxonomy" id="7067"/>
    <lineage>
        <taxon>Eukaryota</taxon>
        <taxon>Metazoa</taxon>
        <taxon>Ecdysozoa</taxon>
        <taxon>Arthropoda</taxon>
        <taxon>Hexapoda</taxon>
        <taxon>Insecta</taxon>
        <taxon>Pterygota</taxon>
        <taxon>Neoptera</taxon>
        <taxon>Endopterygota</taxon>
        <taxon>Coleoptera</taxon>
        <taxon>Polyphaga</taxon>
        <taxon>Cucujiformia</taxon>
        <taxon>Tenebrionidae</taxon>
        <taxon>Tenebrio</taxon>
    </lineage>
</organism>
<dbReference type="EMBL" id="JABDTM020025811">
    <property type="protein sequence ID" value="KAH0812761.1"/>
    <property type="molecule type" value="Genomic_DNA"/>
</dbReference>
<accession>A0A8J6HDY4</accession>
<dbReference type="AlphaFoldDB" id="A0A8J6HDY4"/>
<evidence type="ECO:0000313" key="2">
    <source>
        <dbReference type="Proteomes" id="UP000719412"/>
    </source>
</evidence>
<dbReference type="Proteomes" id="UP000719412">
    <property type="component" value="Unassembled WGS sequence"/>
</dbReference>
<comment type="caution">
    <text evidence="1">The sequence shown here is derived from an EMBL/GenBank/DDBJ whole genome shotgun (WGS) entry which is preliminary data.</text>
</comment>
<proteinExistence type="predicted"/>
<reference evidence="1" key="2">
    <citation type="submission" date="2021-08" db="EMBL/GenBank/DDBJ databases">
        <authorList>
            <person name="Eriksson T."/>
        </authorList>
    </citation>
    <scope>NUCLEOTIDE SEQUENCE</scope>
    <source>
        <strain evidence="1">Stoneville</strain>
        <tissue evidence="1">Whole head</tissue>
    </source>
</reference>